<evidence type="ECO:0000256" key="7">
    <source>
        <dbReference type="ARBA" id="ARBA00044529"/>
    </source>
</evidence>
<feature type="domain" description="XLF-like coiled-coil region" evidence="10">
    <location>
        <begin position="124"/>
        <end position="175"/>
    </location>
</feature>
<dbReference type="InterPro" id="IPR015381">
    <property type="entry name" value="XLF-like_N"/>
</dbReference>
<evidence type="ECO:0000256" key="6">
    <source>
        <dbReference type="ARBA" id="ARBA00025747"/>
    </source>
</evidence>
<comment type="caution">
    <text evidence="11">The sequence shown here is derived from an EMBL/GenBank/DDBJ whole genome shotgun (WGS) entry which is preliminary data.</text>
</comment>
<dbReference type="InterPro" id="IPR053829">
    <property type="entry name" value="XLF-like_CC"/>
</dbReference>
<keyword evidence="3" id="KW-0238">DNA-binding</keyword>
<feature type="region of interest" description="Disordered" evidence="8">
    <location>
        <begin position="270"/>
        <end position="353"/>
    </location>
</feature>
<dbReference type="InterPro" id="IPR038051">
    <property type="entry name" value="XRCC4-like_N_sf"/>
</dbReference>
<keyword evidence="12" id="KW-1185">Reference proteome</keyword>
<evidence type="ECO:0000259" key="10">
    <source>
        <dbReference type="Pfam" id="PF21928"/>
    </source>
</evidence>
<dbReference type="CDD" id="cd22285">
    <property type="entry name" value="HD_XLF_N"/>
    <property type="match status" value="1"/>
</dbReference>
<evidence type="ECO:0000256" key="2">
    <source>
        <dbReference type="ARBA" id="ARBA00022763"/>
    </source>
</evidence>
<dbReference type="Pfam" id="PF21928">
    <property type="entry name" value="XLF_CC"/>
    <property type="match status" value="1"/>
</dbReference>
<name>A0ABR0LZS1_9PEZI</name>
<dbReference type="Gene3D" id="2.170.210.10">
    <property type="entry name" value="DNA double-strand break repair and VJ recombination XRCC4, N-terminal"/>
    <property type="match status" value="1"/>
</dbReference>
<gene>
    <name evidence="11" type="ORF">LTR16_003097</name>
</gene>
<organism evidence="11 12">
    <name type="scientific">Cryomyces antarcticus</name>
    <dbReference type="NCBI Taxonomy" id="329879"/>
    <lineage>
        <taxon>Eukaryota</taxon>
        <taxon>Fungi</taxon>
        <taxon>Dikarya</taxon>
        <taxon>Ascomycota</taxon>
        <taxon>Pezizomycotina</taxon>
        <taxon>Dothideomycetes</taxon>
        <taxon>Dothideomycetes incertae sedis</taxon>
        <taxon>Cryomyces</taxon>
    </lineage>
</organism>
<evidence type="ECO:0000256" key="1">
    <source>
        <dbReference type="ARBA" id="ARBA00004123"/>
    </source>
</evidence>
<feature type="compositionally biased region" description="Basic and acidic residues" evidence="8">
    <location>
        <begin position="516"/>
        <end position="541"/>
    </location>
</feature>
<keyword evidence="4" id="KW-0234">DNA repair</keyword>
<feature type="compositionally biased region" description="Acidic residues" evidence="8">
    <location>
        <begin position="317"/>
        <end position="330"/>
    </location>
</feature>
<comment type="subcellular location">
    <subcellularLocation>
        <location evidence="1">Nucleus</location>
    </subcellularLocation>
</comment>
<evidence type="ECO:0000313" key="11">
    <source>
        <dbReference type="EMBL" id="KAK5256511.1"/>
    </source>
</evidence>
<comment type="similarity">
    <text evidence="6">Belongs to the XRCC4-XLF family. XLF subfamily.</text>
</comment>
<feature type="compositionally biased region" description="Polar residues" evidence="8">
    <location>
        <begin position="291"/>
        <end position="302"/>
    </location>
</feature>
<sequence>MTGTWSPLNLPNTDQQLLIKASPRTKGYTVHLTDLCYLWSETVSEQTVMRRAVEQGSSIDPSEDESQFGILLDKILGALRCEIGTKRELCQRGDGSELLLELTAPLPSPLVNLQWPVYLSQVSQKKFSTDFILPLLSEAYIEKQHVSELVERLGEKDHVIAKLLDKLESSGADLTTIFPGFAGIKTLKKARQREHMARQVKGLEAFDEQTWREPSSHTSLEGLSMNKIVSRIFNSTTALGLETFFAGPMHDSQPTEWWKCLGDPATAKNSSLGYSSTQRASATVPDDNEGFQRQTTPPNLQKSGHVEPFGQRPNDSSDADDDDDLDDDLDVPSQQTIQVRSSERGKVQLSTESEALSNRAQFTADAAVKKTNTVNGFDKRRSETTTMVDEPLGPRLFESGSDTTDDEIEKKTSTHPSFSRDTGLKHHVAQTYKGKLGIIGGSQKSADTAADTILKVNSATPNPPAKDHSGRVGLIRKTRSNTPIYGQITATTEEPSTETDLDERIADAVASSGSPPRRETSQERADKKRDALKRQLEDKAKIPVKKKRKF</sequence>
<evidence type="ECO:0000256" key="3">
    <source>
        <dbReference type="ARBA" id="ARBA00023125"/>
    </source>
</evidence>
<evidence type="ECO:0000313" key="12">
    <source>
        <dbReference type="Proteomes" id="UP001357485"/>
    </source>
</evidence>
<feature type="region of interest" description="Disordered" evidence="8">
    <location>
        <begin position="386"/>
        <end position="426"/>
    </location>
</feature>
<dbReference type="Pfam" id="PF09302">
    <property type="entry name" value="XLF"/>
    <property type="match status" value="1"/>
</dbReference>
<feature type="domain" description="XLF-like N-terminal" evidence="9">
    <location>
        <begin position="4"/>
        <end position="120"/>
    </location>
</feature>
<evidence type="ECO:0000256" key="4">
    <source>
        <dbReference type="ARBA" id="ARBA00023204"/>
    </source>
</evidence>
<dbReference type="PANTHER" id="PTHR32235:SF1">
    <property type="entry name" value="NON-HOMOLOGOUS END-JOINING FACTOR 1"/>
    <property type="match status" value="1"/>
</dbReference>
<dbReference type="PANTHER" id="PTHR32235">
    <property type="entry name" value="NON-HOMOLOGOUS END-JOINING FACTOR 1"/>
    <property type="match status" value="1"/>
</dbReference>
<dbReference type="EMBL" id="JAVRRA010008500">
    <property type="protein sequence ID" value="KAK5256511.1"/>
    <property type="molecule type" value="Genomic_DNA"/>
</dbReference>
<evidence type="ECO:0000256" key="8">
    <source>
        <dbReference type="SAM" id="MobiDB-lite"/>
    </source>
</evidence>
<feature type="compositionally biased region" description="Polar residues" evidence="8">
    <location>
        <begin position="270"/>
        <end position="281"/>
    </location>
</feature>
<feature type="compositionally biased region" description="Polar residues" evidence="8">
    <location>
        <begin position="480"/>
        <end position="494"/>
    </location>
</feature>
<protein>
    <recommendedName>
        <fullName evidence="7">Non-homologous end-joining factor 1</fullName>
    </recommendedName>
</protein>
<proteinExistence type="inferred from homology"/>
<reference evidence="11 12" key="1">
    <citation type="submission" date="2023-08" db="EMBL/GenBank/DDBJ databases">
        <title>Black Yeasts Isolated from many extreme environments.</title>
        <authorList>
            <person name="Coleine C."/>
            <person name="Stajich J.E."/>
            <person name="Selbmann L."/>
        </authorList>
    </citation>
    <scope>NUCLEOTIDE SEQUENCE [LARGE SCALE GENOMIC DNA]</scope>
    <source>
        <strain evidence="11 12">CCFEE 536</strain>
    </source>
</reference>
<dbReference type="InterPro" id="IPR052287">
    <property type="entry name" value="NHEJ_factor"/>
</dbReference>
<accession>A0ABR0LZS1</accession>
<keyword evidence="2" id="KW-0227">DNA damage</keyword>
<feature type="region of interest" description="Disordered" evidence="8">
    <location>
        <begin position="456"/>
        <end position="550"/>
    </location>
</feature>
<evidence type="ECO:0000256" key="5">
    <source>
        <dbReference type="ARBA" id="ARBA00023242"/>
    </source>
</evidence>
<keyword evidence="5" id="KW-0539">Nucleus</keyword>
<dbReference type="Proteomes" id="UP001357485">
    <property type="component" value="Unassembled WGS sequence"/>
</dbReference>
<evidence type="ECO:0000259" key="9">
    <source>
        <dbReference type="Pfam" id="PF09302"/>
    </source>
</evidence>